<feature type="transmembrane region" description="Helical" evidence="1">
    <location>
        <begin position="56"/>
        <end position="75"/>
    </location>
</feature>
<proteinExistence type="predicted"/>
<dbReference type="EMBL" id="BTSY01000004">
    <property type="protein sequence ID" value="GMT22296.1"/>
    <property type="molecule type" value="Genomic_DNA"/>
</dbReference>
<dbReference type="InterPro" id="IPR019422">
    <property type="entry name" value="7TM_GPCR_serpentine_rcpt_Srh"/>
</dbReference>
<comment type="caution">
    <text evidence="2">The sequence shown here is derived from an EMBL/GenBank/DDBJ whole genome shotgun (WGS) entry which is preliminary data.</text>
</comment>
<gene>
    <name evidence="2" type="ORF">PFISCL1PPCAC_13593</name>
</gene>
<protein>
    <recommendedName>
        <fullName evidence="4">G protein-coupled receptor</fullName>
    </recommendedName>
</protein>
<keyword evidence="1" id="KW-1133">Transmembrane helix</keyword>
<sequence length="181" mass="20963">PTELGEDFENFISITFYCVGSIAIVPSFVSFYLLAMKSSFLPMDIRILMFNQQIQAFFNNVHFCILFTPFIYPYVGGGFCTGVLCKIGVKFHFSFCVWILSTVLLCASFIVLLFARYQSLLPPYSRIIRKKITLIFFYVYAHVSLLLIPILFFLSETPQNIQNDIVNVRFSFRKSQISKNY</sequence>
<feature type="transmembrane region" description="Helical" evidence="1">
    <location>
        <begin position="135"/>
        <end position="154"/>
    </location>
</feature>
<evidence type="ECO:0000313" key="2">
    <source>
        <dbReference type="EMBL" id="GMT22296.1"/>
    </source>
</evidence>
<dbReference type="PANTHER" id="PTHR45830">
    <property type="entry name" value="SERPENTINE RECEPTOR, CLASS I"/>
    <property type="match status" value="1"/>
</dbReference>
<evidence type="ECO:0000256" key="1">
    <source>
        <dbReference type="SAM" id="Phobius"/>
    </source>
</evidence>
<evidence type="ECO:0000313" key="3">
    <source>
        <dbReference type="Proteomes" id="UP001432322"/>
    </source>
</evidence>
<organism evidence="2 3">
    <name type="scientific">Pristionchus fissidentatus</name>
    <dbReference type="NCBI Taxonomy" id="1538716"/>
    <lineage>
        <taxon>Eukaryota</taxon>
        <taxon>Metazoa</taxon>
        <taxon>Ecdysozoa</taxon>
        <taxon>Nematoda</taxon>
        <taxon>Chromadorea</taxon>
        <taxon>Rhabditida</taxon>
        <taxon>Rhabditina</taxon>
        <taxon>Diplogasteromorpha</taxon>
        <taxon>Diplogasteroidea</taxon>
        <taxon>Neodiplogasteridae</taxon>
        <taxon>Pristionchus</taxon>
    </lineage>
</organism>
<reference evidence="2" key="1">
    <citation type="submission" date="2023-10" db="EMBL/GenBank/DDBJ databases">
        <title>Genome assembly of Pristionchus species.</title>
        <authorList>
            <person name="Yoshida K."/>
            <person name="Sommer R.J."/>
        </authorList>
    </citation>
    <scope>NUCLEOTIDE SEQUENCE</scope>
    <source>
        <strain evidence="2">RS5133</strain>
    </source>
</reference>
<dbReference type="Pfam" id="PF10318">
    <property type="entry name" value="7TM_GPCR_Srh"/>
    <property type="match status" value="1"/>
</dbReference>
<keyword evidence="1" id="KW-0472">Membrane</keyword>
<feature type="transmembrane region" description="Helical" evidence="1">
    <location>
        <begin position="95"/>
        <end position="115"/>
    </location>
</feature>
<dbReference type="AlphaFoldDB" id="A0AAV5VUU1"/>
<accession>A0AAV5VUU1</accession>
<name>A0AAV5VUU1_9BILA</name>
<dbReference type="Proteomes" id="UP001432322">
    <property type="component" value="Unassembled WGS sequence"/>
</dbReference>
<keyword evidence="3" id="KW-1185">Reference proteome</keyword>
<dbReference type="PANTHER" id="PTHR45830:SF15">
    <property type="entry name" value="SERPENTINE RECEPTOR, CLASS I"/>
    <property type="match status" value="1"/>
</dbReference>
<evidence type="ECO:0008006" key="4">
    <source>
        <dbReference type="Google" id="ProtNLM"/>
    </source>
</evidence>
<feature type="transmembrane region" description="Helical" evidence="1">
    <location>
        <begin position="12"/>
        <end position="35"/>
    </location>
</feature>
<keyword evidence="1" id="KW-0812">Transmembrane</keyword>
<feature type="non-terminal residue" evidence="2">
    <location>
        <position position="1"/>
    </location>
</feature>